<accession>A0A077ZW67</accession>
<proteinExistence type="predicted"/>
<organism evidence="1 2">
    <name type="scientific">Stylonychia lemnae</name>
    <name type="common">Ciliate</name>
    <dbReference type="NCBI Taxonomy" id="5949"/>
    <lineage>
        <taxon>Eukaryota</taxon>
        <taxon>Sar</taxon>
        <taxon>Alveolata</taxon>
        <taxon>Ciliophora</taxon>
        <taxon>Intramacronucleata</taxon>
        <taxon>Spirotrichea</taxon>
        <taxon>Stichotrichia</taxon>
        <taxon>Sporadotrichida</taxon>
        <taxon>Oxytrichidae</taxon>
        <taxon>Stylonychinae</taxon>
        <taxon>Stylonychia</taxon>
    </lineage>
</organism>
<keyword evidence="2" id="KW-1185">Reference proteome</keyword>
<dbReference type="Proteomes" id="UP000039865">
    <property type="component" value="Unassembled WGS sequence"/>
</dbReference>
<protein>
    <submittedName>
        <fullName evidence="1">Uncharacterized protein</fullName>
    </submittedName>
</protein>
<dbReference type="InParanoid" id="A0A077ZW67"/>
<dbReference type="AlphaFoldDB" id="A0A077ZW67"/>
<sequence>MQIYKPIISIVIINHVLVSNSPFLLEMDNIAFGGLGYYDSENINKPLLGFYNYVNKQVSWLYYYQGTTMDRVVAIKFDNDQLYFYAATKINYKLLRIEVNSGNVVQSWQVNYGQSDLIYFNTLIIDKRNQPIVGLCGWDLIQGCSYKIISYSLNPRDINWSTNSALNSNPRSFSYDSVNDLLYVAGHEMYASINDYLFIFKKNALTGQNIKLVVWKITGSQKKLDIKLLNVQGQTAVGCLALQSPGSYFGFIAYDFDSEHENIRTVTQTGSVFDCVGIYFLTDIFMLYTEFKSGVNILWYASSGIFITAGNLLSSGTKTLGFFQSNDDTISCYSFKFTDSSQTQTINLNAQSLTKYTTTSESSGLLIYYATNPITKIQVNLNQVTTSLCKTNDPFTLQLNSNLPSEYVGSGCPLLADFSYDLWDSITDLEFNHFQSQVFDKSRFRLTIQTLAIQEGIYDIKLRMLYSTGVEILPQYSFKIVITSDPCGAQTLVHSQQLPSVVLYQINKTGDMIIQYEKFIRSPVQCTEIISYSLKLEGLALLPSFIVYNSINMQLKVFSIDNKDSGIYKVDLTGTLKTTLGYQVQHTLSFQLQMVADITITSLLSNLPKNALATNFLQTQVKQTVLNQYIDSNIKEVINDSTPPNFNINPMKSEDVGNMKIRIEYTKNQLDCILQVEYSEIRVTVIDKLAPLMNYNISEVNQTQNEGQSYITKDKAIQAKIQQITKTGILQIKFSKEMNIPQNYQQTINSQVIQIQYTSNNGRGELLAGWVALDDLNLKFITNAYFQSKDGKYLLQKGVTLKTKIPRQYSNSLEMQQLQTVADIAKSTINTIVASNLALQIMTGISMQQVWDLVNIFQLIIHMDRLKLNIDTPEISVIETGFEESGYDGLNVIKNVIGILAIYLGFLAAYEDSSSLTQCI</sequence>
<reference evidence="1 2" key="1">
    <citation type="submission" date="2014-06" db="EMBL/GenBank/DDBJ databases">
        <authorList>
            <person name="Swart Estienne"/>
        </authorList>
    </citation>
    <scope>NUCLEOTIDE SEQUENCE [LARGE SCALE GENOMIC DNA]</scope>
    <source>
        <strain evidence="1 2">130c</strain>
    </source>
</reference>
<dbReference type="EMBL" id="CCKQ01003009">
    <property type="protein sequence ID" value="CDW74114.1"/>
    <property type="molecule type" value="Genomic_DNA"/>
</dbReference>
<gene>
    <name evidence="1" type="primary">Contig3147.g3367</name>
    <name evidence="1" type="ORF">STYLEM_3108</name>
</gene>
<name>A0A077ZW67_STYLE</name>
<evidence type="ECO:0000313" key="2">
    <source>
        <dbReference type="Proteomes" id="UP000039865"/>
    </source>
</evidence>
<evidence type="ECO:0000313" key="1">
    <source>
        <dbReference type="EMBL" id="CDW74114.1"/>
    </source>
</evidence>